<reference evidence="7" key="1">
    <citation type="submission" date="2017-07" db="EMBL/GenBank/DDBJ databases">
        <title>Taro Niue Genome Assembly and Annotation.</title>
        <authorList>
            <person name="Atibalentja N."/>
            <person name="Keating K."/>
            <person name="Fields C.J."/>
        </authorList>
    </citation>
    <scope>NUCLEOTIDE SEQUENCE</scope>
    <source>
        <strain evidence="7">Niue_2</strain>
        <tissue evidence="7">Leaf</tissue>
    </source>
</reference>
<dbReference type="OrthoDB" id="1921961at2759"/>
<keyword evidence="8" id="KW-1185">Reference proteome</keyword>
<evidence type="ECO:0000256" key="2">
    <source>
        <dbReference type="ARBA" id="ARBA00023125"/>
    </source>
</evidence>
<keyword evidence="3" id="KW-0804">Transcription</keyword>
<dbReference type="Proteomes" id="UP000652761">
    <property type="component" value="Unassembled WGS sequence"/>
</dbReference>
<evidence type="ECO:0000256" key="3">
    <source>
        <dbReference type="ARBA" id="ARBA00023163"/>
    </source>
</evidence>
<name>A0A843VVN0_COLES</name>
<dbReference type="GO" id="GO:0006355">
    <property type="term" value="P:regulation of DNA-templated transcription"/>
    <property type="evidence" value="ECO:0007669"/>
    <property type="project" value="InterPro"/>
</dbReference>
<organism evidence="7 8">
    <name type="scientific">Colocasia esculenta</name>
    <name type="common">Wild taro</name>
    <name type="synonym">Arum esculentum</name>
    <dbReference type="NCBI Taxonomy" id="4460"/>
    <lineage>
        <taxon>Eukaryota</taxon>
        <taxon>Viridiplantae</taxon>
        <taxon>Streptophyta</taxon>
        <taxon>Embryophyta</taxon>
        <taxon>Tracheophyta</taxon>
        <taxon>Spermatophyta</taxon>
        <taxon>Magnoliopsida</taxon>
        <taxon>Liliopsida</taxon>
        <taxon>Araceae</taxon>
        <taxon>Aroideae</taxon>
        <taxon>Colocasieae</taxon>
        <taxon>Colocasia</taxon>
    </lineage>
</organism>
<feature type="region of interest" description="Disordered" evidence="5">
    <location>
        <begin position="210"/>
        <end position="247"/>
    </location>
</feature>
<dbReference type="InterPro" id="IPR003441">
    <property type="entry name" value="NAC-dom"/>
</dbReference>
<keyword evidence="1" id="KW-0805">Transcription regulation</keyword>
<dbReference type="PANTHER" id="PTHR31719">
    <property type="entry name" value="NAC TRANSCRIPTION FACTOR 56"/>
    <property type="match status" value="1"/>
</dbReference>
<keyword evidence="2" id="KW-0238">DNA-binding</keyword>
<feature type="domain" description="NAC" evidence="6">
    <location>
        <begin position="8"/>
        <end position="207"/>
    </location>
</feature>
<dbReference type="AlphaFoldDB" id="A0A843VVN0"/>
<comment type="caution">
    <text evidence="7">The sequence shown here is derived from an EMBL/GenBank/DDBJ whole genome shotgun (WGS) entry which is preliminary data.</text>
</comment>
<dbReference type="EMBL" id="NMUH01001894">
    <property type="protein sequence ID" value="MQL96253.1"/>
    <property type="molecule type" value="Genomic_DNA"/>
</dbReference>
<evidence type="ECO:0000256" key="4">
    <source>
        <dbReference type="ARBA" id="ARBA00023242"/>
    </source>
</evidence>
<dbReference type="SUPFAM" id="SSF101941">
    <property type="entry name" value="NAC domain"/>
    <property type="match status" value="2"/>
</dbReference>
<keyword evidence="4" id="KW-0539">Nucleus</keyword>
<proteinExistence type="predicted"/>
<dbReference type="PROSITE" id="PS51005">
    <property type="entry name" value="NAC"/>
    <property type="match status" value="1"/>
</dbReference>
<sequence length="394" mass="42951">MANPETLLPPGFRFHPTDEELILHYLRNRAASLPCPVSVVAEVDIYKFDPWDLPGELSPTLPPSLLPPSSPSSFFRSPLLFLTGAEMHGVVMAAKAMYGDREWYFFSPRDRKYPNGVRPNRAAGSGYWKATGTDKVITAAPGGMGIGVKKALVFYRGRPPKGSKTNWIMHEYRLAENPAAAHARPLKASRETSMRLDDWVLCRIYKKSGSIPGPSSTDRDEPEEYSNAEDLRFAPGTTSAGVAPRSTGGAKLPKTFSFCDLFDDGDYSVLARLLCDNPLDMAGPSCPELGPLMNLNQNSFMGSVGDESALGFSLPKLTAVESPASDTSSCLKRRRTETEEEGGAAKSKKPNSLCIDYTSFGNQINYGASPPHCNMLTSPFLDPQILLNSHLGLH</sequence>
<protein>
    <recommendedName>
        <fullName evidence="6">NAC domain-containing protein</fullName>
    </recommendedName>
</protein>
<evidence type="ECO:0000259" key="6">
    <source>
        <dbReference type="PROSITE" id="PS51005"/>
    </source>
</evidence>
<dbReference type="PANTHER" id="PTHR31719:SF201">
    <property type="entry name" value="NAC TRANSCRIPTION FACTOR 47"/>
    <property type="match status" value="1"/>
</dbReference>
<dbReference type="GO" id="GO:0003677">
    <property type="term" value="F:DNA binding"/>
    <property type="evidence" value="ECO:0007669"/>
    <property type="project" value="UniProtKB-KW"/>
</dbReference>
<gene>
    <name evidence="7" type="ORF">Taro_028931</name>
</gene>
<feature type="region of interest" description="Disordered" evidence="5">
    <location>
        <begin position="325"/>
        <end position="349"/>
    </location>
</feature>
<dbReference type="Gene3D" id="2.170.150.80">
    <property type="entry name" value="NAC domain"/>
    <property type="match status" value="1"/>
</dbReference>
<evidence type="ECO:0000313" key="8">
    <source>
        <dbReference type="Proteomes" id="UP000652761"/>
    </source>
</evidence>
<evidence type="ECO:0000256" key="1">
    <source>
        <dbReference type="ARBA" id="ARBA00023015"/>
    </source>
</evidence>
<dbReference type="Pfam" id="PF02365">
    <property type="entry name" value="NAM"/>
    <property type="match status" value="2"/>
</dbReference>
<evidence type="ECO:0000313" key="7">
    <source>
        <dbReference type="EMBL" id="MQL96253.1"/>
    </source>
</evidence>
<accession>A0A843VVN0</accession>
<evidence type="ECO:0000256" key="5">
    <source>
        <dbReference type="SAM" id="MobiDB-lite"/>
    </source>
</evidence>
<dbReference type="InterPro" id="IPR036093">
    <property type="entry name" value="NAC_dom_sf"/>
</dbReference>